<dbReference type="SUPFAM" id="SSF47598">
    <property type="entry name" value="Ribbon-helix-helix"/>
    <property type="match status" value="1"/>
</dbReference>
<keyword evidence="2" id="KW-1185">Reference proteome</keyword>
<dbReference type="InterPro" id="IPR010985">
    <property type="entry name" value="Ribbon_hlx_hlx"/>
</dbReference>
<organism evidence="1 2">
    <name type="scientific">Nostoc linckia FACHB-391</name>
    <dbReference type="NCBI Taxonomy" id="2692906"/>
    <lineage>
        <taxon>Bacteria</taxon>
        <taxon>Bacillati</taxon>
        <taxon>Cyanobacteriota</taxon>
        <taxon>Cyanophyceae</taxon>
        <taxon>Nostocales</taxon>
        <taxon>Nostocaceae</taxon>
        <taxon>Nostoc</taxon>
    </lineage>
</organism>
<dbReference type="Proteomes" id="UP000604661">
    <property type="component" value="Unassembled WGS sequence"/>
</dbReference>
<protein>
    <submittedName>
        <fullName evidence="1">Uncharacterized protein</fullName>
    </submittedName>
</protein>
<reference evidence="1 2" key="1">
    <citation type="journal article" date="2020" name="ISME J.">
        <title>Comparative genomics reveals insights into cyanobacterial evolution and habitat adaptation.</title>
        <authorList>
            <person name="Chen M.Y."/>
            <person name="Teng W.K."/>
            <person name="Zhao L."/>
            <person name="Hu C.X."/>
            <person name="Zhou Y.K."/>
            <person name="Han B.P."/>
            <person name="Song L.R."/>
            <person name="Shu W.S."/>
        </authorList>
    </citation>
    <scope>NUCLEOTIDE SEQUENCE [LARGE SCALE GENOMIC DNA]</scope>
    <source>
        <strain evidence="1 2">FACHB-391</strain>
    </source>
</reference>
<proteinExistence type="predicted"/>
<evidence type="ECO:0000313" key="2">
    <source>
        <dbReference type="Proteomes" id="UP000604661"/>
    </source>
</evidence>
<evidence type="ECO:0000313" key="1">
    <source>
        <dbReference type="EMBL" id="MBD2566092.1"/>
    </source>
</evidence>
<comment type="caution">
    <text evidence="1">The sequence shown here is derived from an EMBL/GenBank/DDBJ whole genome shotgun (WGS) entry which is preliminary data.</text>
</comment>
<sequence length="134" mass="15588">MDICGYCSIRLAGSVIRFHLRLFSPLLVFGSHLQDNIKNRLRICGLEVLRLGYFIYVQVSLSKSYTIGFVNLSARNVVEKQYLRTRVPKELHKEFKQLCVAEEVTMEDVVAELIESWVQEKRKHQKQNKDASND</sequence>
<dbReference type="EMBL" id="JACJTE010000140">
    <property type="protein sequence ID" value="MBD2566092.1"/>
    <property type="molecule type" value="Genomic_DNA"/>
</dbReference>
<dbReference type="InterPro" id="IPR013321">
    <property type="entry name" value="Arc_rbn_hlx_hlx"/>
</dbReference>
<name>A0ABR8FA29_NOSLI</name>
<accession>A0ABR8FA29</accession>
<dbReference type="RefSeq" id="WP_190900578.1">
    <property type="nucleotide sequence ID" value="NZ_JACJTE010000140.1"/>
</dbReference>
<dbReference type="Gene3D" id="1.10.1220.10">
    <property type="entry name" value="Met repressor-like"/>
    <property type="match status" value="1"/>
</dbReference>
<gene>
    <name evidence="1" type="ORF">H6G95_37240</name>
</gene>